<keyword evidence="1" id="KW-0805">Transcription regulation</keyword>
<dbReference type="PROSITE" id="PS50932">
    <property type="entry name" value="HTH_LACI_2"/>
    <property type="match status" value="1"/>
</dbReference>
<protein>
    <submittedName>
        <fullName evidence="5">LacI family transcriptional regulator</fullName>
    </submittedName>
</protein>
<evidence type="ECO:0000256" key="3">
    <source>
        <dbReference type="ARBA" id="ARBA00023163"/>
    </source>
</evidence>
<dbReference type="Gene3D" id="3.40.50.2300">
    <property type="match status" value="2"/>
</dbReference>
<comment type="caution">
    <text evidence="5">The sequence shown here is derived from an EMBL/GenBank/DDBJ whole genome shotgun (WGS) entry which is preliminary data.</text>
</comment>
<dbReference type="InterPro" id="IPR000843">
    <property type="entry name" value="HTH_LacI"/>
</dbReference>
<evidence type="ECO:0000313" key="6">
    <source>
        <dbReference type="Proteomes" id="UP000246661"/>
    </source>
</evidence>
<gene>
    <name evidence="5" type="ORF">JD79_03130</name>
</gene>
<keyword evidence="6" id="KW-1185">Reference proteome</keyword>
<evidence type="ECO:0000256" key="1">
    <source>
        <dbReference type="ARBA" id="ARBA00023015"/>
    </source>
</evidence>
<dbReference type="PANTHER" id="PTHR30146">
    <property type="entry name" value="LACI-RELATED TRANSCRIPTIONAL REPRESSOR"/>
    <property type="match status" value="1"/>
</dbReference>
<dbReference type="SMART" id="SM00354">
    <property type="entry name" value="HTH_LACI"/>
    <property type="match status" value="1"/>
</dbReference>
<dbReference type="GO" id="GO:0003700">
    <property type="term" value="F:DNA-binding transcription factor activity"/>
    <property type="evidence" value="ECO:0007669"/>
    <property type="project" value="TreeGrafter"/>
</dbReference>
<dbReference type="Gene3D" id="1.10.260.40">
    <property type="entry name" value="lambda repressor-like DNA-binding domains"/>
    <property type="match status" value="1"/>
</dbReference>
<dbReference type="InterPro" id="IPR010982">
    <property type="entry name" value="Lambda_DNA-bd_dom_sf"/>
</dbReference>
<dbReference type="InterPro" id="IPR028082">
    <property type="entry name" value="Peripla_BP_I"/>
</dbReference>
<evidence type="ECO:0000256" key="2">
    <source>
        <dbReference type="ARBA" id="ARBA00023125"/>
    </source>
</evidence>
<dbReference type="Proteomes" id="UP000246661">
    <property type="component" value="Unassembled WGS sequence"/>
</dbReference>
<accession>A0A317QLT2</accession>
<reference evidence="6" key="1">
    <citation type="submission" date="2018-05" db="EMBL/GenBank/DDBJ databases">
        <authorList>
            <person name="Klenk H.-P."/>
            <person name="Huntemann M."/>
            <person name="Clum A."/>
            <person name="Pillay M."/>
            <person name="Palaniappan K."/>
            <person name="Varghese N."/>
            <person name="Mikhailova N."/>
            <person name="Stamatis D."/>
            <person name="Reddy T."/>
            <person name="Daum C."/>
            <person name="Shapiro N."/>
            <person name="Ivanova N."/>
            <person name="Kyrpides N."/>
            <person name="Woyke T."/>
        </authorList>
    </citation>
    <scope>NUCLEOTIDE SEQUENCE [LARGE SCALE GENOMIC DNA]</scope>
    <source>
        <strain evidence="6">DSM 45417</strain>
    </source>
</reference>
<name>A0A317QLT2_9ACTN</name>
<organism evidence="5 6">
    <name type="scientific">Geodermatophilus normandii</name>
    <dbReference type="NCBI Taxonomy" id="1137989"/>
    <lineage>
        <taxon>Bacteria</taxon>
        <taxon>Bacillati</taxon>
        <taxon>Actinomycetota</taxon>
        <taxon>Actinomycetes</taxon>
        <taxon>Geodermatophilales</taxon>
        <taxon>Geodermatophilaceae</taxon>
        <taxon>Geodermatophilus</taxon>
    </lineage>
</organism>
<dbReference type="GO" id="GO:0000976">
    <property type="term" value="F:transcription cis-regulatory region binding"/>
    <property type="evidence" value="ECO:0007669"/>
    <property type="project" value="TreeGrafter"/>
</dbReference>
<dbReference type="OrthoDB" id="5171752at2"/>
<dbReference type="EMBL" id="QGTX01000001">
    <property type="protein sequence ID" value="PWW23953.1"/>
    <property type="molecule type" value="Genomic_DNA"/>
</dbReference>
<dbReference type="InterPro" id="IPR046335">
    <property type="entry name" value="LacI/GalR-like_sensor"/>
</dbReference>
<dbReference type="AlphaFoldDB" id="A0A317QLT2"/>
<keyword evidence="2" id="KW-0238">DNA-binding</keyword>
<dbReference type="SUPFAM" id="SSF47413">
    <property type="entry name" value="lambda repressor-like DNA-binding domains"/>
    <property type="match status" value="1"/>
</dbReference>
<dbReference type="CDD" id="cd01392">
    <property type="entry name" value="HTH_LacI"/>
    <property type="match status" value="1"/>
</dbReference>
<sequence length="368" mass="36986">MPPDRPRPVTLQEVAAEVGVSAKTVSNAFSRPDQLSAALRERVLAAARRLGYPGPNPLAAGLRRGRVGAIGVAYDNGLSYAFDDPVAVALLAGVASAAEPAGSGLLLVPGSADPARRLAAVSDAVVDGLVVSSVGDDDPLLAAAVARGLPLVVVDQPRPDRLAALGAPAAPWVGVDDRAAAAAVAAHLLDLGHRRPAVVSFGMHGDPITPGLVDERAQAGATYAVTRDRLAGYRDAAGRAGLDWAAVPVFHGPDSTPAVGEAGALAVLATHPRPTALLCLSDRLAEGALRAAARLGLRVPADLSVAGFDDAATAAGLGLTTVRQPTREKGRVAGQALLDLLAGRPAPPPVPLPAGLVVRTTTGPAPAS</sequence>
<evidence type="ECO:0000259" key="4">
    <source>
        <dbReference type="PROSITE" id="PS50932"/>
    </source>
</evidence>
<feature type="domain" description="HTH lacI-type" evidence="4">
    <location>
        <begin position="9"/>
        <end position="64"/>
    </location>
</feature>
<proteinExistence type="predicted"/>
<dbReference type="CDD" id="cd06279">
    <property type="entry name" value="PBP1_LacI-like"/>
    <property type="match status" value="1"/>
</dbReference>
<dbReference type="PANTHER" id="PTHR30146:SF138">
    <property type="entry name" value="TRANSCRIPTIONAL REGULATORY PROTEIN"/>
    <property type="match status" value="1"/>
</dbReference>
<dbReference type="Pfam" id="PF00356">
    <property type="entry name" value="LacI"/>
    <property type="match status" value="1"/>
</dbReference>
<dbReference type="SUPFAM" id="SSF53822">
    <property type="entry name" value="Periplasmic binding protein-like I"/>
    <property type="match status" value="1"/>
</dbReference>
<dbReference type="RefSeq" id="WP_110006247.1">
    <property type="nucleotide sequence ID" value="NZ_QGTX01000001.1"/>
</dbReference>
<evidence type="ECO:0000313" key="5">
    <source>
        <dbReference type="EMBL" id="PWW23953.1"/>
    </source>
</evidence>
<keyword evidence="3" id="KW-0804">Transcription</keyword>
<dbReference type="Pfam" id="PF13377">
    <property type="entry name" value="Peripla_BP_3"/>
    <property type="match status" value="1"/>
</dbReference>